<gene>
    <name evidence="1" type="ORF">AVEN_141211_1</name>
</gene>
<dbReference type="OrthoDB" id="7695055at2759"/>
<evidence type="ECO:0008006" key="3">
    <source>
        <dbReference type="Google" id="ProtNLM"/>
    </source>
</evidence>
<name>A0A4Y2VRX7_ARAVE</name>
<protein>
    <recommendedName>
        <fullName evidence="3">Reverse transcriptase RNase H-like domain-containing protein</fullName>
    </recommendedName>
</protein>
<dbReference type="EMBL" id="BGPR01050150">
    <property type="protein sequence ID" value="GBO27168.1"/>
    <property type="molecule type" value="Genomic_DNA"/>
</dbReference>
<evidence type="ECO:0000313" key="2">
    <source>
        <dbReference type="Proteomes" id="UP000499080"/>
    </source>
</evidence>
<dbReference type="Proteomes" id="UP000499080">
    <property type="component" value="Unassembled WGS sequence"/>
</dbReference>
<proteinExistence type="predicted"/>
<organism evidence="1 2">
    <name type="scientific">Araneus ventricosus</name>
    <name type="common">Orbweaver spider</name>
    <name type="synonym">Epeira ventricosa</name>
    <dbReference type="NCBI Taxonomy" id="182803"/>
    <lineage>
        <taxon>Eukaryota</taxon>
        <taxon>Metazoa</taxon>
        <taxon>Ecdysozoa</taxon>
        <taxon>Arthropoda</taxon>
        <taxon>Chelicerata</taxon>
        <taxon>Arachnida</taxon>
        <taxon>Araneae</taxon>
        <taxon>Araneomorphae</taxon>
        <taxon>Entelegynae</taxon>
        <taxon>Araneoidea</taxon>
        <taxon>Araneidae</taxon>
        <taxon>Araneus</taxon>
    </lineage>
</organism>
<sequence>MLEGREFSIYTDQRPLTDAFKQKADKCSSRQLRHLDFISQFSTDIRYFKGTENIVVDALSYIEIHAISNKILNFHEISLSQLNDSELQKLLTTNRVVEKHYFPLEDVVRSTKAKNRRIGKKTV</sequence>
<evidence type="ECO:0000313" key="1">
    <source>
        <dbReference type="EMBL" id="GBO27168.1"/>
    </source>
</evidence>
<dbReference type="AlphaFoldDB" id="A0A4Y2VRX7"/>
<comment type="caution">
    <text evidence="1">The sequence shown here is derived from an EMBL/GenBank/DDBJ whole genome shotgun (WGS) entry which is preliminary data.</text>
</comment>
<reference evidence="1 2" key="1">
    <citation type="journal article" date="2019" name="Sci. Rep.">
        <title>Orb-weaving spider Araneus ventricosus genome elucidates the spidroin gene catalogue.</title>
        <authorList>
            <person name="Kono N."/>
            <person name="Nakamura H."/>
            <person name="Ohtoshi R."/>
            <person name="Moran D.A.P."/>
            <person name="Shinohara A."/>
            <person name="Yoshida Y."/>
            <person name="Fujiwara M."/>
            <person name="Mori M."/>
            <person name="Tomita M."/>
            <person name="Arakawa K."/>
        </authorList>
    </citation>
    <scope>NUCLEOTIDE SEQUENCE [LARGE SCALE GENOMIC DNA]</scope>
</reference>
<accession>A0A4Y2VRX7</accession>
<keyword evidence="2" id="KW-1185">Reference proteome</keyword>